<gene>
    <name evidence="5" type="primary">LOC108826048</name>
</gene>
<accession>A0A6J0L600</accession>
<evidence type="ECO:0000259" key="3">
    <source>
        <dbReference type="PROSITE" id="PS01031"/>
    </source>
</evidence>
<protein>
    <submittedName>
        <fullName evidence="5">23.5 kDa heat shock protein, mitochondrial</fullName>
    </submittedName>
</protein>
<dbReference type="PANTHER" id="PTHR46991:SF33">
    <property type="entry name" value="23.5 KDA HEAT SHOCK PROTEIN, MITOCHONDRIAL"/>
    <property type="match status" value="1"/>
</dbReference>
<dbReference type="InterPro" id="IPR002068">
    <property type="entry name" value="A-crystallin/Hsp20_dom"/>
</dbReference>
<reference evidence="5" key="2">
    <citation type="submission" date="2025-08" db="UniProtKB">
        <authorList>
            <consortium name="RefSeq"/>
        </authorList>
    </citation>
    <scope>IDENTIFICATION</scope>
    <source>
        <tissue evidence="5">Leaf</tissue>
    </source>
</reference>
<dbReference type="GeneID" id="108826048"/>
<organism evidence="4 5">
    <name type="scientific">Raphanus sativus</name>
    <name type="common">Radish</name>
    <name type="synonym">Raphanus raphanistrum var. sativus</name>
    <dbReference type="NCBI Taxonomy" id="3726"/>
    <lineage>
        <taxon>Eukaryota</taxon>
        <taxon>Viridiplantae</taxon>
        <taxon>Streptophyta</taxon>
        <taxon>Embryophyta</taxon>
        <taxon>Tracheophyta</taxon>
        <taxon>Spermatophyta</taxon>
        <taxon>Magnoliopsida</taxon>
        <taxon>eudicotyledons</taxon>
        <taxon>Gunneridae</taxon>
        <taxon>Pentapetalae</taxon>
        <taxon>rosids</taxon>
        <taxon>malvids</taxon>
        <taxon>Brassicales</taxon>
        <taxon>Brassicaceae</taxon>
        <taxon>Brassiceae</taxon>
        <taxon>Raphanus</taxon>
    </lineage>
</organism>
<dbReference type="SUPFAM" id="SSF49764">
    <property type="entry name" value="HSP20-like chaperones"/>
    <property type="match status" value="1"/>
</dbReference>
<evidence type="ECO:0000256" key="1">
    <source>
        <dbReference type="PROSITE-ProRule" id="PRU00285"/>
    </source>
</evidence>
<dbReference type="Pfam" id="PF00011">
    <property type="entry name" value="HSP20"/>
    <property type="match status" value="1"/>
</dbReference>
<evidence type="ECO:0000313" key="5">
    <source>
        <dbReference type="RefSeq" id="XP_018454924.1"/>
    </source>
</evidence>
<evidence type="ECO:0000313" key="4">
    <source>
        <dbReference type="Proteomes" id="UP000504610"/>
    </source>
</evidence>
<comment type="similarity">
    <text evidence="1 2">Belongs to the small heat shock protein (HSP20) family.</text>
</comment>
<dbReference type="InterPro" id="IPR044656">
    <property type="entry name" value="HSP14.7/HSP23.5/HSP23.6-like"/>
</dbReference>
<dbReference type="PANTHER" id="PTHR46991">
    <property type="entry name" value="23.5 KDA HEAT SHOCK PROTEIN, MITOCHONDRIAL"/>
    <property type="match status" value="1"/>
</dbReference>
<dbReference type="KEGG" id="rsz:108826048"/>
<feature type="domain" description="SHSP" evidence="3">
    <location>
        <begin position="64"/>
        <end position="165"/>
    </location>
</feature>
<evidence type="ECO:0000256" key="2">
    <source>
        <dbReference type="RuleBase" id="RU003616"/>
    </source>
</evidence>
<dbReference type="CDD" id="cd06464">
    <property type="entry name" value="ACD_sHsps-like"/>
    <property type="match status" value="1"/>
</dbReference>
<dbReference type="PROSITE" id="PS01031">
    <property type="entry name" value="SHSP"/>
    <property type="match status" value="1"/>
</dbReference>
<keyword evidence="4" id="KW-1185">Reference proteome</keyword>
<dbReference type="OrthoDB" id="1431247at2759"/>
<dbReference type="RefSeq" id="XP_018454924.1">
    <property type="nucleotide sequence ID" value="XM_018599422.2"/>
</dbReference>
<reference evidence="4" key="1">
    <citation type="journal article" date="2019" name="Database">
        <title>The radish genome database (RadishGD): an integrated information resource for radish genomics.</title>
        <authorList>
            <person name="Yu H.J."/>
            <person name="Baek S."/>
            <person name="Lee Y.J."/>
            <person name="Cho A."/>
            <person name="Mun J.H."/>
        </authorList>
    </citation>
    <scope>NUCLEOTIDE SEQUENCE [LARGE SCALE GENOMIC DNA]</scope>
    <source>
        <strain evidence="4">cv. WK10039</strain>
    </source>
</reference>
<dbReference type="Gene3D" id="2.60.40.790">
    <property type="match status" value="1"/>
</dbReference>
<dbReference type="InterPro" id="IPR008978">
    <property type="entry name" value="HSP20-like_chaperone"/>
</dbReference>
<keyword evidence="5" id="KW-0346">Stress response</keyword>
<name>A0A6J0L600_RAPSA</name>
<proteinExistence type="inferred from homology"/>
<sequence length="165" mass="18266">MASKSCLAFRRLLSSSTVVSRSVRPAVAAYRLFNTKSGFYGPITPAMSLNHVVKPLKDEAALVVATTGGRIGWDVKEKENALHVRIDMPGLGREDVKVSLEEDTLVIKGETQEGEGRKFSSRIELPEEEYKADEIKAEMKNGVLRVVVPKIIQRDCDDAIHIEVD</sequence>
<dbReference type="AlphaFoldDB" id="A0A6J0L600"/>
<dbReference type="Proteomes" id="UP000504610">
    <property type="component" value="Chromosome 9"/>
</dbReference>